<keyword evidence="1" id="KW-1133">Transmembrane helix</keyword>
<evidence type="ECO:0000313" key="3">
    <source>
        <dbReference type="Proteomes" id="UP000537131"/>
    </source>
</evidence>
<dbReference type="RefSeq" id="WP_169299829.1">
    <property type="nucleotide sequence ID" value="NZ_JABBNI010000063.1"/>
</dbReference>
<dbReference type="Proteomes" id="UP000537131">
    <property type="component" value="Unassembled WGS sequence"/>
</dbReference>
<reference evidence="2 3" key="1">
    <citation type="submission" date="2020-06" db="EMBL/GenBank/DDBJ databases">
        <title>Complete Genome Sequence of Clostridium muelleri sp. nov. P21T, an Acid-Alcohol Producing Acetogen Isolated from Old Hay.</title>
        <authorList>
            <person name="Duncan K.E."/>
            <person name="Tanner R.S."/>
        </authorList>
    </citation>
    <scope>NUCLEOTIDE SEQUENCE [LARGE SCALE GENOMIC DNA]</scope>
    <source>
        <strain evidence="2 3">P21</strain>
    </source>
</reference>
<accession>A0A7Y0EKP8</accession>
<evidence type="ECO:0000313" key="2">
    <source>
        <dbReference type="EMBL" id="NMM65248.1"/>
    </source>
</evidence>
<keyword evidence="1" id="KW-0472">Membrane</keyword>
<dbReference type="AlphaFoldDB" id="A0A7Y0EKP8"/>
<protein>
    <submittedName>
        <fullName evidence="2">Uncharacterized protein</fullName>
    </submittedName>
</protein>
<dbReference type="EMBL" id="JABBNI010000063">
    <property type="protein sequence ID" value="NMM65248.1"/>
    <property type="molecule type" value="Genomic_DNA"/>
</dbReference>
<organism evidence="2 3">
    <name type="scientific">Clostridium muellerianum</name>
    <dbReference type="NCBI Taxonomy" id="2716538"/>
    <lineage>
        <taxon>Bacteria</taxon>
        <taxon>Bacillati</taxon>
        <taxon>Bacillota</taxon>
        <taxon>Clostridia</taxon>
        <taxon>Eubacteriales</taxon>
        <taxon>Clostridiaceae</taxon>
        <taxon>Clostridium</taxon>
    </lineage>
</organism>
<gene>
    <name evidence="2" type="ORF">HBE96_21935</name>
</gene>
<keyword evidence="1" id="KW-0812">Transmembrane</keyword>
<name>A0A7Y0EKP8_9CLOT</name>
<proteinExistence type="predicted"/>
<comment type="caution">
    <text evidence="2">The sequence shown here is derived from an EMBL/GenBank/DDBJ whole genome shotgun (WGS) entry which is preliminary data.</text>
</comment>
<feature type="transmembrane region" description="Helical" evidence="1">
    <location>
        <begin position="25"/>
        <end position="51"/>
    </location>
</feature>
<sequence length="73" mass="8090">MVIAFWIYGIIGNLFGEKFVWGTGILGFILEVVSLGRLASVIVIIMAPAILRAGYKTLEPILQGLWAFHKLDK</sequence>
<keyword evidence="3" id="KW-1185">Reference proteome</keyword>
<evidence type="ECO:0000256" key="1">
    <source>
        <dbReference type="SAM" id="Phobius"/>
    </source>
</evidence>